<sequence>MRSIKLKFVTKPFHSADVPRTVKFLIRSFITYYYLSTMAVLRVCLGILLLTSMLNAIESSHNRLRHEKGSPELRKRRLSDIVRRRRASESKSKRAAYYNPWTPPNMVRTPPNRKPSFTLWQPNQVQIQRPYYIPIWGPPGKPPIYFPPQPIYLNPGLPLNNRYLPPAGENTTVPTDNKFGEDGPIWGTVNEPATVPPTRKPRPPVTHPPIVRPADSETTNNEITPSREPVVENQPPAPSIGNQPSRCVWAIISCCSASSNTVSYDCFEQLGCNGAFWDNSPCDSEIARAAISTAMNYYQTR</sequence>
<evidence type="ECO:0000256" key="1">
    <source>
        <dbReference type="SAM" id="MobiDB-lite"/>
    </source>
</evidence>
<dbReference type="RefSeq" id="XP_031338543.1">
    <property type="nucleotide sequence ID" value="XM_031482683.1"/>
</dbReference>
<organism evidence="3">
    <name type="scientific">Photinus pyralis</name>
    <name type="common">Common eastern firefly</name>
    <name type="synonym">Lampyris pyralis</name>
    <dbReference type="NCBI Taxonomy" id="7054"/>
    <lineage>
        <taxon>Eukaryota</taxon>
        <taxon>Metazoa</taxon>
        <taxon>Ecdysozoa</taxon>
        <taxon>Arthropoda</taxon>
        <taxon>Hexapoda</taxon>
        <taxon>Insecta</taxon>
        <taxon>Pterygota</taxon>
        <taxon>Neoptera</taxon>
        <taxon>Endopterygota</taxon>
        <taxon>Coleoptera</taxon>
        <taxon>Polyphaga</taxon>
        <taxon>Elateriformia</taxon>
        <taxon>Elateroidea</taxon>
        <taxon>Lampyridae</taxon>
        <taxon>Lampyrinae</taxon>
        <taxon>Photinus</taxon>
    </lineage>
</organism>
<dbReference type="AlphaFoldDB" id="A0A1Y1L3T9"/>
<accession>A0A1Y1L3T9</accession>
<keyword evidence="2" id="KW-0812">Transmembrane</keyword>
<feature type="region of interest" description="Disordered" evidence="1">
    <location>
        <begin position="181"/>
        <end position="239"/>
    </location>
</feature>
<dbReference type="EMBL" id="GEZM01065748">
    <property type="protein sequence ID" value="JAV68342.1"/>
    <property type="molecule type" value="Transcribed_RNA"/>
</dbReference>
<proteinExistence type="predicted"/>
<dbReference type="KEGG" id="ppyr:116167342"/>
<feature type="transmembrane region" description="Helical" evidence="2">
    <location>
        <begin position="32"/>
        <end position="57"/>
    </location>
</feature>
<dbReference type="OrthoDB" id="6350087at2759"/>
<protein>
    <submittedName>
        <fullName evidence="3">Uncharacterized protein</fullName>
    </submittedName>
</protein>
<dbReference type="GeneID" id="116167342"/>
<keyword evidence="2" id="KW-1133">Transmembrane helix</keyword>
<name>A0A1Y1L3T9_PHOPY</name>
<reference evidence="3" key="1">
    <citation type="journal article" date="2016" name="Sci. Rep.">
        <title>Molecular characterization of firefly nuptial gifts: a multi-omics approach sheds light on postcopulatory sexual selection.</title>
        <authorList>
            <person name="Al-Wathiqui N."/>
            <person name="Fallon T.R."/>
            <person name="South A."/>
            <person name="Weng J.K."/>
            <person name="Lewis S.M."/>
        </authorList>
    </citation>
    <scope>NUCLEOTIDE SEQUENCE</scope>
</reference>
<evidence type="ECO:0000313" key="3">
    <source>
        <dbReference type="EMBL" id="JAV68342.1"/>
    </source>
</evidence>
<keyword evidence="2" id="KW-0472">Membrane</keyword>
<evidence type="ECO:0000256" key="2">
    <source>
        <dbReference type="SAM" id="Phobius"/>
    </source>
</evidence>